<evidence type="ECO:0000313" key="1">
    <source>
        <dbReference type="EMBL" id="KMQ85313.1"/>
    </source>
</evidence>
<sequence>MELFPVETLEKLQELEQLLINNKINRKALMIQLARIGETDIKSITFNILRRIMSDSVGSAVRIYFPEATEQNISEPIKSWLRHASERSIKKNLNKTKKSLMQKENQSNIEQHANRRLQKENMDKNHGEQNLLCKKTIKKQMMMMIKL</sequence>
<dbReference type="AlphaFoldDB" id="A0A0J7K4C0"/>
<protein>
    <submittedName>
        <fullName evidence="1">Uncharacterized protein</fullName>
    </submittedName>
</protein>
<comment type="caution">
    <text evidence="1">The sequence shown here is derived from an EMBL/GenBank/DDBJ whole genome shotgun (WGS) entry which is preliminary data.</text>
</comment>
<gene>
    <name evidence="1" type="ORF">RF55_16210</name>
</gene>
<dbReference type="EMBL" id="LBMM01014125">
    <property type="protein sequence ID" value="KMQ85313.1"/>
    <property type="molecule type" value="Genomic_DNA"/>
</dbReference>
<keyword evidence="2" id="KW-1185">Reference proteome</keyword>
<accession>A0A0J7K4C0</accession>
<name>A0A0J7K4C0_LASNI</name>
<dbReference type="OrthoDB" id="7545960at2759"/>
<evidence type="ECO:0000313" key="2">
    <source>
        <dbReference type="Proteomes" id="UP000036403"/>
    </source>
</evidence>
<proteinExistence type="predicted"/>
<organism evidence="1 2">
    <name type="scientific">Lasius niger</name>
    <name type="common">Black garden ant</name>
    <dbReference type="NCBI Taxonomy" id="67767"/>
    <lineage>
        <taxon>Eukaryota</taxon>
        <taxon>Metazoa</taxon>
        <taxon>Ecdysozoa</taxon>
        <taxon>Arthropoda</taxon>
        <taxon>Hexapoda</taxon>
        <taxon>Insecta</taxon>
        <taxon>Pterygota</taxon>
        <taxon>Neoptera</taxon>
        <taxon>Endopterygota</taxon>
        <taxon>Hymenoptera</taxon>
        <taxon>Apocrita</taxon>
        <taxon>Aculeata</taxon>
        <taxon>Formicoidea</taxon>
        <taxon>Formicidae</taxon>
        <taxon>Formicinae</taxon>
        <taxon>Lasius</taxon>
        <taxon>Lasius</taxon>
    </lineage>
</organism>
<dbReference type="PaxDb" id="67767-A0A0J7K4C0"/>
<dbReference type="Proteomes" id="UP000036403">
    <property type="component" value="Unassembled WGS sequence"/>
</dbReference>
<reference evidence="1 2" key="1">
    <citation type="submission" date="2015-04" db="EMBL/GenBank/DDBJ databases">
        <title>Lasius niger genome sequencing.</title>
        <authorList>
            <person name="Konorov E.A."/>
            <person name="Nikitin M.A."/>
            <person name="Kirill M.V."/>
            <person name="Chang P."/>
        </authorList>
    </citation>
    <scope>NUCLEOTIDE SEQUENCE [LARGE SCALE GENOMIC DNA]</scope>
    <source>
        <tissue evidence="1">Whole</tissue>
    </source>
</reference>